<keyword evidence="3" id="KW-1185">Reference proteome</keyword>
<feature type="transmembrane region" description="Helical" evidence="1">
    <location>
        <begin position="167"/>
        <end position="190"/>
    </location>
</feature>
<dbReference type="PROSITE" id="PS51257">
    <property type="entry name" value="PROKAR_LIPOPROTEIN"/>
    <property type="match status" value="1"/>
</dbReference>
<feature type="transmembrane region" description="Helical" evidence="1">
    <location>
        <begin position="87"/>
        <end position="105"/>
    </location>
</feature>
<feature type="transmembrane region" description="Helical" evidence="1">
    <location>
        <begin position="135"/>
        <end position="155"/>
    </location>
</feature>
<dbReference type="PANTHER" id="PTHR37314">
    <property type="entry name" value="SLR0142 PROTEIN"/>
    <property type="match status" value="1"/>
</dbReference>
<keyword evidence="1" id="KW-0812">Transmembrane</keyword>
<evidence type="ECO:0000313" key="3">
    <source>
        <dbReference type="Proteomes" id="UP001596356"/>
    </source>
</evidence>
<name>A0ABW2APT9_9MICO</name>
<keyword evidence="1" id="KW-1133">Transmembrane helix</keyword>
<dbReference type="Proteomes" id="UP001596356">
    <property type="component" value="Unassembled WGS sequence"/>
</dbReference>
<dbReference type="PANTHER" id="PTHR37314:SF4">
    <property type="entry name" value="UPF0700 TRANSMEMBRANE PROTEIN YOAK"/>
    <property type="match status" value="1"/>
</dbReference>
<dbReference type="InterPro" id="IPR010699">
    <property type="entry name" value="DUF1275"/>
</dbReference>
<comment type="caution">
    <text evidence="2">The sequence shown here is derived from an EMBL/GenBank/DDBJ whole genome shotgun (WGS) entry which is preliminary data.</text>
</comment>
<accession>A0ABW2APT9</accession>
<sequence length="221" mass="23249">MNASRVVDDMGVTTPLLMTAVSGCIDAHLFLRYQSFAFAQTGNVVFLAVAVVQGAAWARYVWPLAAYVAGLAAAETFRAGRPVLPRSAITAILTAQVVVFAVLAVMPGRTPAAVFLVVLSFVGAIRLDIFRSAGGLPVVTIATTGNLLRLMQSAASMIREPSRDRRWGLTISALVVLAFAAGALVGAYATTQFGTAGLWAAVLMEALALVCYLTAERRSIT</sequence>
<evidence type="ECO:0000256" key="1">
    <source>
        <dbReference type="SAM" id="Phobius"/>
    </source>
</evidence>
<reference evidence="3" key="1">
    <citation type="journal article" date="2019" name="Int. J. Syst. Evol. Microbiol.">
        <title>The Global Catalogue of Microorganisms (GCM) 10K type strain sequencing project: providing services to taxonomists for standard genome sequencing and annotation.</title>
        <authorList>
            <consortium name="The Broad Institute Genomics Platform"/>
            <consortium name="The Broad Institute Genome Sequencing Center for Infectious Disease"/>
            <person name="Wu L."/>
            <person name="Ma J."/>
        </authorList>
    </citation>
    <scope>NUCLEOTIDE SEQUENCE [LARGE SCALE GENOMIC DNA]</scope>
    <source>
        <strain evidence="3">NBRC 106593</strain>
    </source>
</reference>
<feature type="transmembrane region" description="Helical" evidence="1">
    <location>
        <begin position="112"/>
        <end position="129"/>
    </location>
</feature>
<dbReference type="Pfam" id="PF06912">
    <property type="entry name" value="DUF1275"/>
    <property type="match status" value="1"/>
</dbReference>
<keyword evidence="1" id="KW-0472">Membrane</keyword>
<feature type="transmembrane region" description="Helical" evidence="1">
    <location>
        <begin position="43"/>
        <end position="62"/>
    </location>
</feature>
<protein>
    <submittedName>
        <fullName evidence="2">YoaK family protein</fullName>
    </submittedName>
</protein>
<organism evidence="2 3">
    <name type="scientific">Branchiibius cervicis</name>
    <dbReference type="NCBI Taxonomy" id="908252"/>
    <lineage>
        <taxon>Bacteria</taxon>
        <taxon>Bacillati</taxon>
        <taxon>Actinomycetota</taxon>
        <taxon>Actinomycetes</taxon>
        <taxon>Micrococcales</taxon>
        <taxon>Dermacoccaceae</taxon>
        <taxon>Branchiibius</taxon>
    </lineage>
</organism>
<proteinExistence type="predicted"/>
<dbReference type="EMBL" id="JBHSWJ010000002">
    <property type="protein sequence ID" value="MFC6713096.1"/>
    <property type="molecule type" value="Genomic_DNA"/>
</dbReference>
<feature type="transmembrane region" description="Helical" evidence="1">
    <location>
        <begin position="196"/>
        <end position="215"/>
    </location>
</feature>
<gene>
    <name evidence="2" type="ORF">ACFQBT_04220</name>
</gene>
<feature type="transmembrane region" description="Helical" evidence="1">
    <location>
        <begin position="12"/>
        <end position="31"/>
    </location>
</feature>
<evidence type="ECO:0000313" key="2">
    <source>
        <dbReference type="EMBL" id="MFC6713096.1"/>
    </source>
</evidence>
<dbReference type="RefSeq" id="WP_377820634.1">
    <property type="nucleotide sequence ID" value="NZ_JBHSWJ010000002.1"/>
</dbReference>